<evidence type="ECO:0000313" key="4">
    <source>
        <dbReference type="Proteomes" id="UP001314903"/>
    </source>
</evidence>
<comment type="similarity">
    <text evidence="1">Belongs to the DprA/Smf family.</text>
</comment>
<organism evidence="3 4">
    <name type="scientific">Acetoanaerobium pronyense</name>
    <dbReference type="NCBI Taxonomy" id="1482736"/>
    <lineage>
        <taxon>Bacteria</taxon>
        <taxon>Bacillati</taxon>
        <taxon>Bacillota</taxon>
        <taxon>Clostridia</taxon>
        <taxon>Peptostreptococcales</taxon>
        <taxon>Filifactoraceae</taxon>
        <taxon>Acetoanaerobium</taxon>
    </lineage>
</organism>
<gene>
    <name evidence="3" type="ORF">J2Z35_001603</name>
</gene>
<sequence length="356" mass="39839">MDRVSLFMSLFNKRDLKNQQKIRDILLSSDIINGFVDAKMYIGEKIDQKLWETKFEELLKLEDILFKENIKYLTLYDENYPQKLRNISSKPHILFYKGDISLLNWKFSIAIVGTRKPTTYGIWASKRFSSELAKSDVCIISGMATGVDTYAHEGALEEEGKTICVLGTPVSKAYPTSNKKLMERVLASKGLVISEYSPLEKTLPVNFAYRNRIISGLSDGILIVEAGLKSGTLITADFALEQGKNIFAVPGNINSKYSIGTNNLIRQGAILASNISDIFSEYDMDFDIISSKSHEELNLSELENKIYLCVKKEGICHIDYIASTTGINIKDVMGILNILDIKGVVNYDGILVNAVL</sequence>
<reference evidence="3 4" key="1">
    <citation type="submission" date="2021-03" db="EMBL/GenBank/DDBJ databases">
        <title>Genomic Encyclopedia of Type Strains, Phase IV (KMG-IV): sequencing the most valuable type-strain genomes for metagenomic binning, comparative biology and taxonomic classification.</title>
        <authorList>
            <person name="Goeker M."/>
        </authorList>
    </citation>
    <scope>NUCLEOTIDE SEQUENCE [LARGE SCALE GENOMIC DNA]</scope>
    <source>
        <strain evidence="3 4">DSM 27512</strain>
    </source>
</reference>
<accession>A0ABS4KJ38</accession>
<name>A0ABS4KJ38_9FIRM</name>
<evidence type="ECO:0000313" key="3">
    <source>
        <dbReference type="EMBL" id="MBP2027805.1"/>
    </source>
</evidence>
<dbReference type="NCBIfam" id="TIGR00732">
    <property type="entry name" value="dprA"/>
    <property type="match status" value="1"/>
</dbReference>
<evidence type="ECO:0000259" key="2">
    <source>
        <dbReference type="Pfam" id="PF02481"/>
    </source>
</evidence>
<dbReference type="InterPro" id="IPR057666">
    <property type="entry name" value="DrpA_SLOG"/>
</dbReference>
<dbReference type="PANTHER" id="PTHR43022">
    <property type="entry name" value="PROTEIN SMF"/>
    <property type="match status" value="1"/>
</dbReference>
<dbReference type="EMBL" id="JAGGLI010000016">
    <property type="protein sequence ID" value="MBP2027805.1"/>
    <property type="molecule type" value="Genomic_DNA"/>
</dbReference>
<dbReference type="SUPFAM" id="SSF102405">
    <property type="entry name" value="MCP/YpsA-like"/>
    <property type="match status" value="1"/>
</dbReference>
<comment type="caution">
    <text evidence="3">The sequence shown here is derived from an EMBL/GenBank/DDBJ whole genome shotgun (WGS) entry which is preliminary data.</text>
</comment>
<dbReference type="Pfam" id="PF02481">
    <property type="entry name" value="DNA_processg_A"/>
    <property type="match status" value="1"/>
</dbReference>
<dbReference type="PANTHER" id="PTHR43022:SF1">
    <property type="entry name" value="PROTEIN SMF"/>
    <property type="match status" value="1"/>
</dbReference>
<dbReference type="RefSeq" id="WP_209660867.1">
    <property type="nucleotide sequence ID" value="NZ_JAGGLI010000016.1"/>
</dbReference>
<dbReference type="Proteomes" id="UP001314903">
    <property type="component" value="Unassembled WGS sequence"/>
</dbReference>
<evidence type="ECO:0000256" key="1">
    <source>
        <dbReference type="ARBA" id="ARBA00006525"/>
    </source>
</evidence>
<keyword evidence="4" id="KW-1185">Reference proteome</keyword>
<dbReference type="InterPro" id="IPR003488">
    <property type="entry name" value="DprA"/>
</dbReference>
<proteinExistence type="inferred from homology"/>
<feature type="domain" description="Smf/DprA SLOG" evidence="2">
    <location>
        <begin position="72"/>
        <end position="282"/>
    </location>
</feature>
<protein>
    <submittedName>
        <fullName evidence="3">DNA processing protein</fullName>
    </submittedName>
</protein>
<dbReference type="Gene3D" id="3.40.50.450">
    <property type="match status" value="1"/>
</dbReference>